<evidence type="ECO:0000256" key="5">
    <source>
        <dbReference type="ARBA" id="ARBA00022982"/>
    </source>
</evidence>
<reference evidence="7 8" key="1">
    <citation type="submission" date="2019-02" db="EMBL/GenBank/DDBJ databases">
        <authorList>
            <person name="Li Y."/>
        </authorList>
    </citation>
    <scope>NUCLEOTIDE SEQUENCE [LARGE SCALE GENOMIC DNA]</scope>
    <source>
        <strain evidence="7 8">3-7</strain>
    </source>
</reference>
<proteinExistence type="predicted"/>
<evidence type="ECO:0000256" key="4">
    <source>
        <dbReference type="ARBA" id="ARBA00022946"/>
    </source>
</evidence>
<dbReference type="GO" id="GO:0016020">
    <property type="term" value="C:membrane"/>
    <property type="evidence" value="ECO:0007669"/>
    <property type="project" value="UniProtKB-SubCell"/>
</dbReference>
<comment type="subcellular location">
    <subcellularLocation>
        <location evidence="1">Membrane</location>
    </subcellularLocation>
</comment>
<dbReference type="Pfam" id="PF04800">
    <property type="entry name" value="NDUS4"/>
    <property type="match status" value="1"/>
</dbReference>
<keyword evidence="8" id="KW-1185">Reference proteome</keyword>
<sequence length="93" mass="10148">MATARIYQSPKNAMQSGRARTKSWVLDFAPAEAKRADPLTGWAGSGDTQEQLRLGFPSQEAAVAYAEREGLAYTVLAAPARTLKLQAYADNFR</sequence>
<dbReference type="Gene3D" id="3.30.160.190">
    <property type="entry name" value="atu1810 like domain"/>
    <property type="match status" value="1"/>
</dbReference>
<protein>
    <submittedName>
        <fullName evidence="7">ETC complex I subunit</fullName>
    </submittedName>
</protein>
<evidence type="ECO:0000313" key="8">
    <source>
        <dbReference type="Proteomes" id="UP000292085"/>
    </source>
</evidence>
<accession>A0A4Q6Y362</accession>
<evidence type="ECO:0000256" key="6">
    <source>
        <dbReference type="ARBA" id="ARBA00023136"/>
    </source>
</evidence>
<dbReference type="AlphaFoldDB" id="A0A4Q6Y362"/>
<evidence type="ECO:0000256" key="2">
    <source>
        <dbReference type="ARBA" id="ARBA00022448"/>
    </source>
</evidence>
<evidence type="ECO:0000256" key="1">
    <source>
        <dbReference type="ARBA" id="ARBA00004370"/>
    </source>
</evidence>
<dbReference type="RefSeq" id="WP_130158596.1">
    <property type="nucleotide sequence ID" value="NZ_SGIS01000021.1"/>
</dbReference>
<dbReference type="PANTHER" id="PTHR12219">
    <property type="entry name" value="NADH-UBIQUINONE OXIDOREDUCTASE"/>
    <property type="match status" value="1"/>
</dbReference>
<keyword evidence="3" id="KW-0679">Respiratory chain</keyword>
<dbReference type="PANTHER" id="PTHR12219:SF8">
    <property type="entry name" value="NADH DEHYDROGENASE [UBIQUINONE] IRON-SULFUR PROTEIN 4, MITOCHONDRIAL"/>
    <property type="match status" value="1"/>
</dbReference>
<dbReference type="Proteomes" id="UP000292085">
    <property type="component" value="Unassembled WGS sequence"/>
</dbReference>
<keyword evidence="5" id="KW-0249">Electron transport</keyword>
<dbReference type="InterPro" id="IPR038532">
    <property type="entry name" value="NDUFS4-like_sf"/>
</dbReference>
<evidence type="ECO:0000256" key="3">
    <source>
        <dbReference type="ARBA" id="ARBA00022660"/>
    </source>
</evidence>
<dbReference type="OrthoDB" id="9799572at2"/>
<organism evidence="7 8">
    <name type="scientific">Sphingomonas populi</name>
    <dbReference type="NCBI Taxonomy" id="2484750"/>
    <lineage>
        <taxon>Bacteria</taxon>
        <taxon>Pseudomonadati</taxon>
        <taxon>Pseudomonadota</taxon>
        <taxon>Alphaproteobacteria</taxon>
        <taxon>Sphingomonadales</taxon>
        <taxon>Sphingomonadaceae</taxon>
        <taxon>Sphingomonas</taxon>
    </lineage>
</organism>
<dbReference type="GO" id="GO:0022900">
    <property type="term" value="P:electron transport chain"/>
    <property type="evidence" value="ECO:0007669"/>
    <property type="project" value="InterPro"/>
</dbReference>
<dbReference type="InterPro" id="IPR006885">
    <property type="entry name" value="NADH_UbQ_FeS_4_mit-like"/>
</dbReference>
<comment type="caution">
    <text evidence="7">The sequence shown here is derived from an EMBL/GenBank/DDBJ whole genome shotgun (WGS) entry which is preliminary data.</text>
</comment>
<dbReference type="EMBL" id="SGIS01000021">
    <property type="protein sequence ID" value="RZF63779.1"/>
    <property type="molecule type" value="Genomic_DNA"/>
</dbReference>
<keyword evidence="6" id="KW-0472">Membrane</keyword>
<gene>
    <name evidence="7" type="ORF">EWE75_14185</name>
</gene>
<keyword evidence="4" id="KW-0809">Transit peptide</keyword>
<keyword evidence="2" id="KW-0813">Transport</keyword>
<evidence type="ECO:0000313" key="7">
    <source>
        <dbReference type="EMBL" id="RZF63779.1"/>
    </source>
</evidence>
<name>A0A4Q6Y362_9SPHN</name>